<keyword evidence="4 13" id="KW-0328">Glycosyltransferase</keyword>
<dbReference type="STRING" id="1676925.ENSPKIP00000010395"/>
<dbReference type="InterPro" id="IPR002659">
    <property type="entry name" value="Glyco_trans_31"/>
</dbReference>
<dbReference type="GO" id="GO:0008194">
    <property type="term" value="F:UDP-glycosyltransferase activity"/>
    <property type="evidence" value="ECO:0007669"/>
    <property type="project" value="TreeGrafter"/>
</dbReference>
<dbReference type="GO" id="GO:0030311">
    <property type="term" value="P:poly-N-acetyllactosamine biosynthetic process"/>
    <property type="evidence" value="ECO:0007669"/>
    <property type="project" value="TreeGrafter"/>
</dbReference>
<dbReference type="GeneTree" id="ENSGT00940000164878"/>
<organism evidence="14 15">
    <name type="scientific">Paramormyrops kingsleyae</name>
    <dbReference type="NCBI Taxonomy" id="1676925"/>
    <lineage>
        <taxon>Eukaryota</taxon>
        <taxon>Metazoa</taxon>
        <taxon>Chordata</taxon>
        <taxon>Craniata</taxon>
        <taxon>Vertebrata</taxon>
        <taxon>Euteleostomi</taxon>
        <taxon>Actinopterygii</taxon>
        <taxon>Neopterygii</taxon>
        <taxon>Teleostei</taxon>
        <taxon>Osteoglossocephala</taxon>
        <taxon>Osteoglossomorpha</taxon>
        <taxon>Osteoglossiformes</taxon>
        <taxon>Mormyridae</taxon>
        <taxon>Paramormyrops</taxon>
    </lineage>
</organism>
<evidence type="ECO:0000256" key="6">
    <source>
        <dbReference type="ARBA" id="ARBA00022692"/>
    </source>
</evidence>
<dbReference type="PANTHER" id="PTHR11214:SF234">
    <property type="entry name" value="HEXOSYLTRANSFERASE"/>
    <property type="match status" value="1"/>
</dbReference>
<dbReference type="GO" id="GO:0006493">
    <property type="term" value="P:protein O-linked glycosylation"/>
    <property type="evidence" value="ECO:0007669"/>
    <property type="project" value="TreeGrafter"/>
</dbReference>
<dbReference type="GO" id="GO:0000139">
    <property type="term" value="C:Golgi membrane"/>
    <property type="evidence" value="ECO:0007669"/>
    <property type="project" value="UniProtKB-SubCell"/>
</dbReference>
<dbReference type="Pfam" id="PF01762">
    <property type="entry name" value="Galactosyl_T"/>
    <property type="match status" value="1"/>
</dbReference>
<evidence type="ECO:0000313" key="14">
    <source>
        <dbReference type="Ensembl" id="ENSPKIP00000010395.1"/>
    </source>
</evidence>
<dbReference type="EC" id="2.4.1.-" evidence="13"/>
<evidence type="ECO:0000256" key="13">
    <source>
        <dbReference type="RuleBase" id="RU363063"/>
    </source>
</evidence>
<dbReference type="AlphaFoldDB" id="A0A3B3QXL7"/>
<feature type="transmembrane region" description="Helical" evidence="13">
    <location>
        <begin position="6"/>
        <end position="26"/>
    </location>
</feature>
<keyword evidence="11 13" id="KW-0472">Membrane</keyword>
<sequence>LLLLLLSIIIILLLLIIIIIIIIHYIENGKSSQISPLTLLAERPFWNVKLDDSALWNRLQHVLDRECNPILRQLDTARGAAGAGLQKGPGIGLQSLGPISEVKESFPKDIQDFLQSMHFREYPLIIDQSRLCSEEAPLLLLAIKSKECNIRNREAIRETWGSTGLVTGEAGRGGVVHRVFLLGRQDRSPQSCPLSNDHLAEESMKYGDILQWDFRDTFYNLTLKDVLFWPWVLQHCPHARFIFKGDDDVFVRTPALLDVLQQAEQQSKARGRNLDFVIGDVINDAFPIRQVDEKYYIPQDFYAGKYPPYMGGGGVVYSGSLVMQLNEVSKRVHLFPIDDVFLGMCLYKLGIVPRSHPGFLTFDFPKEEANNPCSYFSILLVHKRSPEETLSLWNVLKHIQVDCLKQTSDIPRRNTFFLQKE</sequence>
<keyword evidence="5" id="KW-0808">Transferase</keyword>
<evidence type="ECO:0000256" key="7">
    <source>
        <dbReference type="ARBA" id="ARBA00022968"/>
    </source>
</evidence>
<reference evidence="14" key="1">
    <citation type="submission" date="2025-08" db="UniProtKB">
        <authorList>
            <consortium name="Ensembl"/>
        </authorList>
    </citation>
    <scope>IDENTIFICATION</scope>
</reference>
<comment type="subcellular location">
    <subcellularLocation>
        <location evidence="1 13">Golgi apparatus membrane</location>
        <topology evidence="1 13">Single-pass type II membrane protein</topology>
    </subcellularLocation>
</comment>
<evidence type="ECO:0000256" key="1">
    <source>
        <dbReference type="ARBA" id="ARBA00004323"/>
    </source>
</evidence>
<proteinExistence type="inferred from homology"/>
<evidence type="ECO:0000256" key="10">
    <source>
        <dbReference type="ARBA" id="ARBA00023098"/>
    </source>
</evidence>
<evidence type="ECO:0000256" key="2">
    <source>
        <dbReference type="ARBA" id="ARBA00004922"/>
    </source>
</evidence>
<dbReference type="GO" id="GO:0006629">
    <property type="term" value="P:lipid metabolic process"/>
    <property type="evidence" value="ECO:0007669"/>
    <property type="project" value="UniProtKB-KW"/>
</dbReference>
<keyword evidence="8 13" id="KW-1133">Transmembrane helix</keyword>
<keyword evidence="9 13" id="KW-0333">Golgi apparatus</keyword>
<dbReference type="FunFam" id="3.90.550.50:FF:000001">
    <property type="entry name" value="Hexosyltransferase"/>
    <property type="match status" value="1"/>
</dbReference>
<name>A0A3B3QXL7_9TELE</name>
<accession>A0A3B3QXL7</accession>
<dbReference type="PANTHER" id="PTHR11214">
    <property type="entry name" value="BETA-1,3-N-ACETYLGLUCOSAMINYLTRANSFERASE"/>
    <property type="match status" value="1"/>
</dbReference>
<keyword evidence="6 13" id="KW-0812">Transmembrane</keyword>
<keyword evidence="15" id="KW-1185">Reference proteome</keyword>
<dbReference type="Ensembl" id="ENSPKIT00000034527.1">
    <property type="protein sequence ID" value="ENSPKIP00000010395.1"/>
    <property type="gene ID" value="ENSPKIG00000025132.1"/>
</dbReference>
<reference evidence="14" key="2">
    <citation type="submission" date="2025-09" db="UniProtKB">
        <authorList>
            <consortium name="Ensembl"/>
        </authorList>
    </citation>
    <scope>IDENTIFICATION</scope>
</reference>
<protein>
    <recommendedName>
        <fullName evidence="13">Hexosyltransferase</fullName>
        <ecNumber evidence="13">2.4.1.-</ecNumber>
    </recommendedName>
</protein>
<evidence type="ECO:0000256" key="8">
    <source>
        <dbReference type="ARBA" id="ARBA00022989"/>
    </source>
</evidence>
<evidence type="ECO:0000256" key="9">
    <source>
        <dbReference type="ARBA" id="ARBA00023034"/>
    </source>
</evidence>
<dbReference type="GO" id="GO:0016758">
    <property type="term" value="F:hexosyltransferase activity"/>
    <property type="evidence" value="ECO:0007669"/>
    <property type="project" value="InterPro"/>
</dbReference>
<evidence type="ECO:0000256" key="4">
    <source>
        <dbReference type="ARBA" id="ARBA00022676"/>
    </source>
</evidence>
<comment type="pathway">
    <text evidence="2">Protein modification; protein glycosylation.</text>
</comment>
<evidence type="ECO:0000313" key="15">
    <source>
        <dbReference type="Proteomes" id="UP000261540"/>
    </source>
</evidence>
<keyword evidence="10" id="KW-0443">Lipid metabolism</keyword>
<dbReference type="Gene3D" id="3.90.550.50">
    <property type="match status" value="1"/>
</dbReference>
<dbReference type="Proteomes" id="UP000261540">
    <property type="component" value="Unplaced"/>
</dbReference>
<keyword evidence="7 13" id="KW-0735">Signal-anchor</keyword>
<keyword evidence="12" id="KW-0325">Glycoprotein</keyword>
<evidence type="ECO:0000256" key="3">
    <source>
        <dbReference type="ARBA" id="ARBA00008661"/>
    </source>
</evidence>
<evidence type="ECO:0000256" key="12">
    <source>
        <dbReference type="ARBA" id="ARBA00023180"/>
    </source>
</evidence>
<comment type="similarity">
    <text evidence="3 13">Belongs to the glycosyltransferase 31 family.</text>
</comment>
<evidence type="ECO:0000256" key="11">
    <source>
        <dbReference type="ARBA" id="ARBA00023136"/>
    </source>
</evidence>
<evidence type="ECO:0000256" key="5">
    <source>
        <dbReference type="ARBA" id="ARBA00022679"/>
    </source>
</evidence>